<reference evidence="5" key="3">
    <citation type="submission" date="2025-09" db="UniProtKB">
        <authorList>
            <consortium name="Ensembl"/>
        </authorList>
    </citation>
    <scope>IDENTIFICATION</scope>
</reference>
<keyword evidence="3" id="KW-0812">Transmembrane</keyword>
<dbReference type="Pfam" id="PF00017">
    <property type="entry name" value="SH2"/>
    <property type="match status" value="1"/>
</dbReference>
<dbReference type="Proteomes" id="UP000472272">
    <property type="component" value="Chromosome 2"/>
</dbReference>
<gene>
    <name evidence="5" type="primary">STAT2</name>
</gene>
<dbReference type="SUPFAM" id="SSF55550">
    <property type="entry name" value="SH2 domain"/>
    <property type="match status" value="1"/>
</dbReference>
<organism evidence="5 6">
    <name type="scientific">Podarcis muralis</name>
    <name type="common">Wall lizard</name>
    <name type="synonym">Lacerta muralis</name>
    <dbReference type="NCBI Taxonomy" id="64176"/>
    <lineage>
        <taxon>Eukaryota</taxon>
        <taxon>Metazoa</taxon>
        <taxon>Chordata</taxon>
        <taxon>Craniata</taxon>
        <taxon>Vertebrata</taxon>
        <taxon>Euteleostomi</taxon>
        <taxon>Lepidosauria</taxon>
        <taxon>Squamata</taxon>
        <taxon>Bifurcata</taxon>
        <taxon>Unidentata</taxon>
        <taxon>Episquamata</taxon>
        <taxon>Laterata</taxon>
        <taxon>Lacertibaenia</taxon>
        <taxon>Lacertidae</taxon>
        <taxon>Podarcis</taxon>
    </lineage>
</organism>
<keyword evidence="6" id="KW-1185">Reference proteome</keyword>
<keyword evidence="1 2" id="KW-0727">SH2 domain</keyword>
<evidence type="ECO:0000256" key="2">
    <source>
        <dbReference type="PROSITE-ProRule" id="PRU00191"/>
    </source>
</evidence>
<reference evidence="5" key="2">
    <citation type="submission" date="2025-08" db="UniProtKB">
        <authorList>
            <consortium name="Ensembl"/>
        </authorList>
    </citation>
    <scope>IDENTIFICATION</scope>
</reference>
<dbReference type="PANTHER" id="PTHR11801">
    <property type="entry name" value="SIGNAL TRANSDUCER AND ACTIVATOR OF TRANSCRIPTION"/>
    <property type="match status" value="1"/>
</dbReference>
<dbReference type="AlphaFoldDB" id="A0A670HWY2"/>
<dbReference type="PROSITE" id="PS50001">
    <property type="entry name" value="SH2"/>
    <property type="match status" value="1"/>
</dbReference>
<evidence type="ECO:0000313" key="5">
    <source>
        <dbReference type="Ensembl" id="ENSPMRP00000004076.1"/>
    </source>
</evidence>
<keyword evidence="3" id="KW-0472">Membrane</keyword>
<dbReference type="FunFam" id="3.30.505.10:FF:000003">
    <property type="entry name" value="Signal transducer and activator of transcription"/>
    <property type="match status" value="1"/>
</dbReference>
<proteinExistence type="predicted"/>
<dbReference type="GO" id="GO:0003700">
    <property type="term" value="F:DNA-binding transcription factor activity"/>
    <property type="evidence" value="ECO:0007669"/>
    <property type="project" value="InterPro"/>
</dbReference>
<evidence type="ECO:0000259" key="4">
    <source>
        <dbReference type="PROSITE" id="PS50001"/>
    </source>
</evidence>
<name>A0A670HWY2_PODMU</name>
<protein>
    <submittedName>
        <fullName evidence="5">Signal transducer and activator of transcription 2</fullName>
    </submittedName>
</protein>
<dbReference type="GO" id="GO:0007165">
    <property type="term" value="P:signal transduction"/>
    <property type="evidence" value="ECO:0007669"/>
    <property type="project" value="InterPro"/>
</dbReference>
<keyword evidence="3" id="KW-1133">Transmembrane helix</keyword>
<dbReference type="InterPro" id="IPR036860">
    <property type="entry name" value="SH2_dom_sf"/>
</dbReference>
<dbReference type="Gene3D" id="3.30.505.10">
    <property type="entry name" value="SH2 domain"/>
    <property type="match status" value="1"/>
</dbReference>
<dbReference type="Ensembl" id="ENSPMRT00000004350.1">
    <property type="protein sequence ID" value="ENSPMRP00000004076.1"/>
    <property type="gene ID" value="ENSPMRG00000002779.1"/>
</dbReference>
<feature type="domain" description="SH2" evidence="4">
    <location>
        <begin position="26"/>
        <end position="118"/>
    </location>
</feature>
<reference evidence="5 6" key="1">
    <citation type="journal article" date="2019" name="Proc. Natl. Acad. Sci. U.S.A.">
        <title>Regulatory changes in pterin and carotenoid genes underlie balanced color polymorphisms in the wall lizard.</title>
        <authorList>
            <person name="Andrade P."/>
            <person name="Pinho C."/>
            <person name="Perez I de Lanuza G."/>
            <person name="Afonso S."/>
            <person name="Brejcha J."/>
            <person name="Rubin C.J."/>
            <person name="Wallerman O."/>
            <person name="Pereira P."/>
            <person name="Sabatino S.J."/>
            <person name="Bellati A."/>
            <person name="Pellitteri-Rosa D."/>
            <person name="Bosakova Z."/>
            <person name="Bunikis I."/>
            <person name="Carretero M.A."/>
            <person name="Feiner N."/>
            <person name="Marsik P."/>
            <person name="Pauperio F."/>
            <person name="Salvi D."/>
            <person name="Soler L."/>
            <person name="While G.M."/>
            <person name="Uller T."/>
            <person name="Font E."/>
            <person name="Andersson L."/>
            <person name="Carneiro M."/>
        </authorList>
    </citation>
    <scope>NUCLEOTIDE SEQUENCE</scope>
</reference>
<sequence length="170" mass="19394">QWYLWLRGSSLTLIFLLFPPASHPSLIMGFVSRKRERSLLKKKRAGTFLLRFSESTASGGITFTWVFLTSAGSPRFQSVEPYTCVELKSLALPDIIHDYHFLAMEQKSENPLKYLYPDTPRDTAFSPYYSERREGHSDVLHFHVYGPGLYVFSISVISPCRIQPPQGSQG</sequence>
<dbReference type="GeneTree" id="ENSGT01050000244905"/>
<dbReference type="InterPro" id="IPR000980">
    <property type="entry name" value="SH2"/>
</dbReference>
<evidence type="ECO:0000313" key="6">
    <source>
        <dbReference type="Proteomes" id="UP000472272"/>
    </source>
</evidence>
<dbReference type="InterPro" id="IPR001217">
    <property type="entry name" value="STAT"/>
</dbReference>
<evidence type="ECO:0000256" key="1">
    <source>
        <dbReference type="ARBA" id="ARBA00022999"/>
    </source>
</evidence>
<accession>A0A670HWY2</accession>
<evidence type="ECO:0000256" key="3">
    <source>
        <dbReference type="SAM" id="Phobius"/>
    </source>
</evidence>
<feature type="transmembrane region" description="Helical" evidence="3">
    <location>
        <begin position="12"/>
        <end position="32"/>
    </location>
</feature>